<sequence length="266" mass="29142">MTRLFSLIFIALAAMMPSFGYAGSSKAGKPILPAAEVAAFSNRVQRDLASRGVHVAIVARMGRDPKVLPPGIKYTHVSFWVFSQITRTDGSTGRGYHAYNLYQDAGNKTRSNLIQDSPADFFADAHILDAGIIIPDLRLQKMLLNVIASPTYSTLHNAQYSVLANPNTSQLQNCTEHTLDVLMASLYGTRNVPQIKANIAAHFQPQEIQVGGMKRLLAPSASRALTTSDHGTKVETATFGSIARFMLKNDLTSQVYRITPDMVIRF</sequence>
<gene>
    <name evidence="2" type="ORF">FEE96_15790</name>
</gene>
<dbReference type="RefSeq" id="WP_138164081.1">
    <property type="nucleotide sequence ID" value="NZ_VAUA01000008.1"/>
</dbReference>
<organism evidence="2 3">
    <name type="scientific">Parasedimentitalea maritima</name>
    <dbReference type="NCBI Taxonomy" id="2578117"/>
    <lineage>
        <taxon>Bacteria</taxon>
        <taxon>Pseudomonadati</taxon>
        <taxon>Pseudomonadota</taxon>
        <taxon>Alphaproteobacteria</taxon>
        <taxon>Rhodobacterales</taxon>
        <taxon>Paracoccaceae</taxon>
        <taxon>Parasedimentitalea</taxon>
    </lineage>
</organism>
<reference evidence="2 3" key="1">
    <citation type="submission" date="2019-05" db="EMBL/GenBank/DDBJ databases">
        <title>Draft genome sequence of Pelagicola sp. DSW4-44.</title>
        <authorList>
            <person name="Oh J."/>
        </authorList>
    </citation>
    <scope>NUCLEOTIDE SEQUENCE [LARGE SCALE GENOMIC DNA]</scope>
    <source>
        <strain evidence="2 3">DSW4-44</strain>
    </source>
</reference>
<feature type="chain" id="PRO_5045542456" evidence="1">
    <location>
        <begin position="23"/>
        <end position="266"/>
    </location>
</feature>
<accession>A0ABY2US07</accession>
<evidence type="ECO:0000256" key="1">
    <source>
        <dbReference type="SAM" id="SignalP"/>
    </source>
</evidence>
<feature type="signal peptide" evidence="1">
    <location>
        <begin position="1"/>
        <end position="22"/>
    </location>
</feature>
<dbReference type="Pfam" id="PF09916">
    <property type="entry name" value="DUF2145"/>
    <property type="match status" value="1"/>
</dbReference>
<dbReference type="EMBL" id="VAUA01000008">
    <property type="protein sequence ID" value="TLP60323.1"/>
    <property type="molecule type" value="Genomic_DNA"/>
</dbReference>
<proteinExistence type="predicted"/>
<name>A0ABY2US07_9RHOB</name>
<protein>
    <submittedName>
        <fullName evidence="2">DUF2145 domain-containing protein</fullName>
    </submittedName>
</protein>
<comment type="caution">
    <text evidence="2">The sequence shown here is derived from an EMBL/GenBank/DDBJ whole genome shotgun (WGS) entry which is preliminary data.</text>
</comment>
<dbReference type="Proteomes" id="UP000305041">
    <property type="component" value="Unassembled WGS sequence"/>
</dbReference>
<keyword evidence="3" id="KW-1185">Reference proteome</keyword>
<dbReference type="InterPro" id="IPR014547">
    <property type="entry name" value="UCP028477"/>
</dbReference>
<evidence type="ECO:0000313" key="3">
    <source>
        <dbReference type="Proteomes" id="UP000305041"/>
    </source>
</evidence>
<evidence type="ECO:0000313" key="2">
    <source>
        <dbReference type="EMBL" id="TLP60323.1"/>
    </source>
</evidence>
<keyword evidence="1" id="KW-0732">Signal</keyword>